<dbReference type="SUPFAM" id="SSF51556">
    <property type="entry name" value="Metallo-dependent hydrolases"/>
    <property type="match status" value="1"/>
</dbReference>
<evidence type="ECO:0000256" key="4">
    <source>
        <dbReference type="PIRSR" id="PIRSR005902-1"/>
    </source>
</evidence>
<dbReference type="EMBL" id="CP051180">
    <property type="protein sequence ID" value="QIZ75937.1"/>
    <property type="molecule type" value="Genomic_DNA"/>
</dbReference>
<evidence type="ECO:0000256" key="2">
    <source>
        <dbReference type="ARBA" id="ARBA00022723"/>
    </source>
</evidence>
<dbReference type="Proteomes" id="UP000501602">
    <property type="component" value="Chromosome"/>
</dbReference>
<feature type="binding site" evidence="4">
    <location>
        <position position="200"/>
    </location>
    <ligand>
        <name>a divalent metal cation</name>
        <dbReference type="ChEBI" id="CHEBI:60240"/>
        <label>1</label>
    </ligand>
</feature>
<dbReference type="PROSITE" id="PS01137">
    <property type="entry name" value="TATD_1"/>
    <property type="match status" value="1"/>
</dbReference>
<protein>
    <submittedName>
        <fullName evidence="5">TatD family hydrolase</fullName>
    </submittedName>
</protein>
<gene>
    <name evidence="5" type="ORF">HER31_02995</name>
</gene>
<dbReference type="PANTHER" id="PTHR46124">
    <property type="entry name" value="D-AMINOACYL-TRNA DEACYLASE"/>
    <property type="match status" value="1"/>
</dbReference>
<dbReference type="FunFam" id="3.20.20.140:FF:000005">
    <property type="entry name" value="TatD family hydrolase"/>
    <property type="match status" value="1"/>
</dbReference>
<proteinExistence type="inferred from homology"/>
<dbReference type="PANTHER" id="PTHR46124:SF3">
    <property type="entry name" value="HYDROLASE"/>
    <property type="match status" value="1"/>
</dbReference>
<feature type="binding site" evidence="4">
    <location>
        <position position="90"/>
    </location>
    <ligand>
        <name>a divalent metal cation</name>
        <dbReference type="ChEBI" id="CHEBI:60240"/>
        <label>1</label>
    </ligand>
</feature>
<name>A0A6H1UA61_9GAMM</name>
<dbReference type="InterPro" id="IPR032466">
    <property type="entry name" value="Metal_Hydrolase"/>
</dbReference>
<dbReference type="Gene3D" id="3.20.20.140">
    <property type="entry name" value="Metal-dependent hydrolases"/>
    <property type="match status" value="1"/>
</dbReference>
<dbReference type="KEGG" id="fes:HER31_02995"/>
<dbReference type="InterPro" id="IPR018228">
    <property type="entry name" value="DNase_TatD-rel_CS"/>
</dbReference>
<dbReference type="RefSeq" id="WP_168659198.1">
    <property type="nucleotide sequence ID" value="NZ_CP051180.1"/>
</dbReference>
<dbReference type="GO" id="GO:0005829">
    <property type="term" value="C:cytosol"/>
    <property type="evidence" value="ECO:0007669"/>
    <property type="project" value="TreeGrafter"/>
</dbReference>
<evidence type="ECO:0000256" key="1">
    <source>
        <dbReference type="ARBA" id="ARBA00009275"/>
    </source>
</evidence>
<dbReference type="GO" id="GO:0016788">
    <property type="term" value="F:hydrolase activity, acting on ester bonds"/>
    <property type="evidence" value="ECO:0007669"/>
    <property type="project" value="InterPro"/>
</dbReference>
<dbReference type="PIRSF" id="PIRSF005902">
    <property type="entry name" value="DNase_TatD"/>
    <property type="match status" value="1"/>
</dbReference>
<dbReference type="InterPro" id="IPR001130">
    <property type="entry name" value="TatD-like"/>
</dbReference>
<dbReference type="AlphaFoldDB" id="A0A6H1UA61"/>
<dbReference type="CDD" id="cd01310">
    <property type="entry name" value="TatD_DNAse"/>
    <property type="match status" value="1"/>
</dbReference>
<evidence type="ECO:0000313" key="6">
    <source>
        <dbReference type="Proteomes" id="UP000501602"/>
    </source>
</evidence>
<keyword evidence="2 4" id="KW-0479">Metal-binding</keyword>
<feature type="binding site" evidence="4">
    <location>
        <position position="150"/>
    </location>
    <ligand>
        <name>a divalent metal cation</name>
        <dbReference type="ChEBI" id="CHEBI:60240"/>
        <label>2</label>
    </ligand>
</feature>
<evidence type="ECO:0000313" key="5">
    <source>
        <dbReference type="EMBL" id="QIZ75937.1"/>
    </source>
</evidence>
<reference evidence="5 6" key="1">
    <citation type="submission" date="2020-04" db="EMBL/GenBank/DDBJ databases">
        <title>Ferrimonas sp. S7 isolated from sea water.</title>
        <authorList>
            <person name="Bae S.S."/>
            <person name="Baek K."/>
        </authorList>
    </citation>
    <scope>NUCLEOTIDE SEQUENCE [LARGE SCALE GENOMIC DNA]</scope>
    <source>
        <strain evidence="5 6">S7</strain>
    </source>
</reference>
<feature type="binding site" evidence="4">
    <location>
        <position position="7"/>
    </location>
    <ligand>
        <name>a divalent metal cation</name>
        <dbReference type="ChEBI" id="CHEBI:60240"/>
        <label>1</label>
    </ligand>
</feature>
<sequence>MIDSHCHLDLSPLCDDVDSVLAQAAAVGVTQLLVPAVSRLHWAGLQQLSARSQVRVAIGLHPCFSHQADADIAAMTQRLESVHPFIAIGECGLDKVEGKLPLEQQLWLCQQQLLLAVKHHLPVILHVRNAHNELLQLLRAIPLPAGGVVHGFSGSFELAMQYVRHNLLIGVGGVITYERAQKTRKTVSLLPLDKIIFETDSPDMPLSGNQGKANHPHHLLNIVTAVASIRPESEQRLIHAHQKNCNSLFQLNS</sequence>
<comment type="similarity">
    <text evidence="1">Belongs to the metallo-dependent hydrolases superfamily. TatD-type hydrolase family.</text>
</comment>
<feature type="binding site" evidence="4">
    <location>
        <position position="126"/>
    </location>
    <ligand>
        <name>a divalent metal cation</name>
        <dbReference type="ChEBI" id="CHEBI:60240"/>
        <label>2</label>
    </ligand>
</feature>
<dbReference type="Pfam" id="PF01026">
    <property type="entry name" value="TatD_DNase"/>
    <property type="match status" value="1"/>
</dbReference>
<accession>A0A6H1UA61</accession>
<dbReference type="GO" id="GO:0046872">
    <property type="term" value="F:metal ion binding"/>
    <property type="evidence" value="ECO:0007669"/>
    <property type="project" value="UniProtKB-KW"/>
</dbReference>
<keyword evidence="3 5" id="KW-0378">Hydrolase</keyword>
<keyword evidence="6" id="KW-1185">Reference proteome</keyword>
<organism evidence="5 6">
    <name type="scientific">Ferrimonas lipolytica</name>
    <dbReference type="NCBI Taxonomy" id="2724191"/>
    <lineage>
        <taxon>Bacteria</taxon>
        <taxon>Pseudomonadati</taxon>
        <taxon>Pseudomonadota</taxon>
        <taxon>Gammaproteobacteria</taxon>
        <taxon>Alteromonadales</taxon>
        <taxon>Ferrimonadaceae</taxon>
        <taxon>Ferrimonas</taxon>
    </lineage>
</organism>
<evidence type="ECO:0000256" key="3">
    <source>
        <dbReference type="ARBA" id="ARBA00022801"/>
    </source>
</evidence>
<feature type="binding site" evidence="4">
    <location>
        <position position="5"/>
    </location>
    <ligand>
        <name>a divalent metal cation</name>
        <dbReference type="ChEBI" id="CHEBI:60240"/>
        <label>1</label>
    </ligand>
</feature>